<keyword evidence="1" id="KW-0812">Transmembrane</keyword>
<feature type="transmembrane region" description="Helical" evidence="1">
    <location>
        <begin position="622"/>
        <end position="645"/>
    </location>
</feature>
<dbReference type="PANTHER" id="PTHR35394:SF5">
    <property type="entry name" value="DUF3176 DOMAIN-CONTAINING PROTEIN"/>
    <property type="match status" value="1"/>
</dbReference>
<accession>A0ABR1XE29</accession>
<evidence type="ECO:0000313" key="2">
    <source>
        <dbReference type="EMBL" id="KAK8094874.1"/>
    </source>
</evidence>
<reference evidence="2 3" key="1">
    <citation type="submission" date="2023-01" db="EMBL/GenBank/DDBJ databases">
        <title>Analysis of 21 Apiospora genomes using comparative genomics revels a genus with tremendous synthesis potential of carbohydrate active enzymes and secondary metabolites.</title>
        <authorList>
            <person name="Sorensen T."/>
        </authorList>
    </citation>
    <scope>NUCLEOTIDE SEQUENCE [LARGE SCALE GENOMIC DNA]</scope>
    <source>
        <strain evidence="2 3">CBS 114990</strain>
    </source>
</reference>
<dbReference type="PANTHER" id="PTHR35394">
    <property type="entry name" value="DUF3176 DOMAIN-CONTAINING PROTEIN"/>
    <property type="match status" value="1"/>
</dbReference>
<evidence type="ECO:0000313" key="3">
    <source>
        <dbReference type="Proteomes" id="UP001433268"/>
    </source>
</evidence>
<comment type="caution">
    <text evidence="2">The sequence shown here is derived from an EMBL/GenBank/DDBJ whole genome shotgun (WGS) entry which is preliminary data.</text>
</comment>
<protein>
    <submittedName>
        <fullName evidence="2">Uncharacterized protein</fullName>
    </submittedName>
</protein>
<keyword evidence="1" id="KW-0472">Membrane</keyword>
<feature type="transmembrane region" description="Helical" evidence="1">
    <location>
        <begin position="68"/>
        <end position="88"/>
    </location>
</feature>
<feature type="transmembrane region" description="Helical" evidence="1">
    <location>
        <begin position="100"/>
        <end position="125"/>
    </location>
</feature>
<gene>
    <name evidence="2" type="ORF">PG997_001559</name>
</gene>
<sequence>MHTDSYELVDPGEPNSAARRIDFAQETGYKVGPETAQYPSHLGDGIHQLPQEHDATHHRTLAPWTQEILACVVILGAPLAMMGTLYAHAGQVAPHWPLKITINALLSIYSVVFRAAVGFVAASCIGQLQWTWFKSERPLYDVVRYTDASQGPWGSFRWLCTHHLRQPLTALGAIILILAVALDPFVQQLVRPVVCIIASAEAATLPRANYFADTTEDAGFSQDLAATMERAIVAPTTGIEAHCPTGNCTFPGEFGTLAYCSRCEDSSAELTVVFRCSAGGVLDQPEASPKDCVTNESDSLYIAETSLPEGPYSSYDVPTIMNVSYRLLAGGNFGSGSYITTEGPEVFKMDVFLNETDFEHPMRPGTVTVRLIAGKTPISNRHFDPSTGVPLDGCDAPESRDDWRCRGYGAATCTLSPCVRMYNATVVNGRLTESLVSDSGSMSWGTGFENTGLSMLDTLCLTEAEREHLRLDLGYKLEPTQRWIGFNASNGDYAHNNNTLTTESLLSRRCLYTLSNDFIRDDAFVQKLEPHMVGNLRGVGYGGYVNDGLNGILPDHFQGDLLPKKLYDSGRIDMRHIERTFADLSESLTKYLRTHASSGNYSAPARGVVSYHTTCVEVQWPWLAYPAAIALLTLVLLELVVSVSYTRNRPVWKASPLVWIHQSPGQGAGPLAGDGTGTPTLAELERRSKLIPVSVG</sequence>
<evidence type="ECO:0000256" key="1">
    <source>
        <dbReference type="SAM" id="Phobius"/>
    </source>
</evidence>
<dbReference type="GeneID" id="92038934"/>
<keyword evidence="3" id="KW-1185">Reference proteome</keyword>
<dbReference type="Proteomes" id="UP001433268">
    <property type="component" value="Unassembled WGS sequence"/>
</dbReference>
<dbReference type="Pfam" id="PF11374">
    <property type="entry name" value="DUF3176"/>
    <property type="match status" value="1"/>
</dbReference>
<dbReference type="EMBL" id="JAQQWN010000002">
    <property type="protein sequence ID" value="KAK8094874.1"/>
    <property type="molecule type" value="Genomic_DNA"/>
</dbReference>
<dbReference type="RefSeq" id="XP_066675647.1">
    <property type="nucleotide sequence ID" value="XM_066805874.1"/>
</dbReference>
<organism evidence="2 3">
    <name type="scientific">Apiospora hydei</name>
    <dbReference type="NCBI Taxonomy" id="1337664"/>
    <lineage>
        <taxon>Eukaryota</taxon>
        <taxon>Fungi</taxon>
        <taxon>Dikarya</taxon>
        <taxon>Ascomycota</taxon>
        <taxon>Pezizomycotina</taxon>
        <taxon>Sordariomycetes</taxon>
        <taxon>Xylariomycetidae</taxon>
        <taxon>Amphisphaeriales</taxon>
        <taxon>Apiosporaceae</taxon>
        <taxon>Apiospora</taxon>
    </lineage>
</organism>
<feature type="transmembrane region" description="Helical" evidence="1">
    <location>
        <begin position="167"/>
        <end position="186"/>
    </location>
</feature>
<name>A0ABR1XE29_9PEZI</name>
<keyword evidence="1" id="KW-1133">Transmembrane helix</keyword>
<proteinExistence type="predicted"/>
<dbReference type="InterPro" id="IPR021514">
    <property type="entry name" value="DUF3176"/>
</dbReference>